<dbReference type="AlphaFoldDB" id="A0A1F7W8A9"/>
<dbReference type="EMBL" id="MGFE01000011">
    <property type="protein sequence ID" value="OGL99009.1"/>
    <property type="molecule type" value="Genomic_DNA"/>
</dbReference>
<accession>A0A1F7W8A9</accession>
<protein>
    <recommendedName>
        <fullName evidence="1">Segregation and condensation protein A</fullName>
    </recommendedName>
</protein>
<dbReference type="Gene3D" id="6.10.250.2410">
    <property type="match status" value="1"/>
</dbReference>
<proteinExistence type="predicted"/>
<reference evidence="2 3" key="1">
    <citation type="journal article" date="2016" name="Nat. Commun.">
        <title>Thousands of microbial genomes shed light on interconnected biogeochemical processes in an aquifer system.</title>
        <authorList>
            <person name="Anantharaman K."/>
            <person name="Brown C.T."/>
            <person name="Hug L.A."/>
            <person name="Sharon I."/>
            <person name="Castelle C.J."/>
            <person name="Probst A.J."/>
            <person name="Thomas B.C."/>
            <person name="Singh A."/>
            <person name="Wilkins M.J."/>
            <person name="Karaoz U."/>
            <person name="Brodie E.L."/>
            <person name="Williams K.H."/>
            <person name="Hubbard S.S."/>
            <person name="Banfield J.F."/>
        </authorList>
    </citation>
    <scope>NUCLEOTIDE SEQUENCE [LARGE SCALE GENOMIC DNA]</scope>
</reference>
<dbReference type="InterPro" id="IPR023093">
    <property type="entry name" value="ScpA-like_C"/>
</dbReference>
<dbReference type="Pfam" id="PF02616">
    <property type="entry name" value="SMC_ScpA"/>
    <property type="match status" value="1"/>
</dbReference>
<evidence type="ECO:0000313" key="2">
    <source>
        <dbReference type="EMBL" id="OGL99009.1"/>
    </source>
</evidence>
<dbReference type="Gene3D" id="1.10.10.580">
    <property type="entry name" value="Structural maintenance of chromosome 1. Chain E"/>
    <property type="match status" value="1"/>
</dbReference>
<gene>
    <name evidence="2" type="ORF">A2304_02570</name>
</gene>
<sequence>MSFEIKLEQFSGPLQLLLELIEGEKLPITEVSLARVTEGFLKHMDAHDVPPEELADFLVVATKLLLIKSRAILPQLQLDDEDDGTKLADQLRMYKQFVDASHAIESLYLSEKIMFPREKTVLVKTREFLPPSEVSPGVLQEAFQSLLKRLEPFFALKRASLARVVSVQERMTQLRDAIVERSHLVFRDMVGGAASKVDVVVSFLALLELMKQRIVKAVQGETFNDIVITKATE</sequence>
<name>A0A1F7W8A9_9BACT</name>
<organism evidence="2 3">
    <name type="scientific">Candidatus Uhrbacteria bacterium RIFOXYB2_FULL_57_15</name>
    <dbReference type="NCBI Taxonomy" id="1802422"/>
    <lineage>
        <taxon>Bacteria</taxon>
        <taxon>Candidatus Uhriibacteriota</taxon>
    </lineage>
</organism>
<dbReference type="PANTHER" id="PTHR33969:SF2">
    <property type="entry name" value="SEGREGATION AND CONDENSATION PROTEIN A"/>
    <property type="match status" value="1"/>
</dbReference>
<dbReference type="Proteomes" id="UP000176501">
    <property type="component" value="Unassembled WGS sequence"/>
</dbReference>
<dbReference type="PANTHER" id="PTHR33969">
    <property type="entry name" value="SEGREGATION AND CONDENSATION PROTEIN A"/>
    <property type="match status" value="1"/>
</dbReference>
<evidence type="ECO:0000256" key="1">
    <source>
        <dbReference type="ARBA" id="ARBA00044777"/>
    </source>
</evidence>
<evidence type="ECO:0000313" key="3">
    <source>
        <dbReference type="Proteomes" id="UP000176501"/>
    </source>
</evidence>
<comment type="caution">
    <text evidence="2">The sequence shown here is derived from an EMBL/GenBank/DDBJ whole genome shotgun (WGS) entry which is preliminary data.</text>
</comment>
<dbReference type="InterPro" id="IPR003768">
    <property type="entry name" value="ScpA"/>
</dbReference>